<dbReference type="OrthoDB" id="769670at2759"/>
<dbReference type="EnsemblPlants" id="Ma06_t14190.1">
    <property type="protein sequence ID" value="Ma06_p14190.1"/>
    <property type="gene ID" value="Ma06_g14190"/>
</dbReference>
<evidence type="ECO:0000313" key="2">
    <source>
        <dbReference type="EMBL" id="CAG1846220.1"/>
    </source>
</evidence>
<name>A0A804JG35_MUSAM</name>
<dbReference type="PANTHER" id="PTHR33646:SF6">
    <property type="entry name" value="TRANSMEMBRANE PROTEIN"/>
    <property type="match status" value="1"/>
</dbReference>
<dbReference type="AlphaFoldDB" id="A0A804JG35"/>
<evidence type="ECO:0000313" key="3">
    <source>
        <dbReference type="EnsemblPlants" id="Ma06_p14190.1"/>
    </source>
</evidence>
<dbReference type="EMBL" id="HG996471">
    <property type="protein sequence ID" value="CAG1846220.1"/>
    <property type="molecule type" value="Genomic_DNA"/>
</dbReference>
<reference evidence="2" key="1">
    <citation type="submission" date="2021-03" db="EMBL/GenBank/DDBJ databases">
        <authorList>
            <consortium name="Genoscope - CEA"/>
            <person name="William W."/>
        </authorList>
    </citation>
    <scope>NUCLEOTIDE SEQUENCE</scope>
    <source>
        <strain evidence="2">Doubled-haploid Pahang</strain>
    </source>
</reference>
<organism evidence="3 4">
    <name type="scientific">Musa acuminata subsp. malaccensis</name>
    <name type="common">Wild banana</name>
    <name type="synonym">Musa malaccensis</name>
    <dbReference type="NCBI Taxonomy" id="214687"/>
    <lineage>
        <taxon>Eukaryota</taxon>
        <taxon>Viridiplantae</taxon>
        <taxon>Streptophyta</taxon>
        <taxon>Embryophyta</taxon>
        <taxon>Tracheophyta</taxon>
        <taxon>Spermatophyta</taxon>
        <taxon>Magnoliopsida</taxon>
        <taxon>Liliopsida</taxon>
        <taxon>Zingiberales</taxon>
        <taxon>Musaceae</taxon>
        <taxon>Musa</taxon>
    </lineage>
</organism>
<sequence>MEAVHEFEDWEVLSSSSSAASDGFVVIHGTADDVRSENFDSDARTPTPSSSEEQEEEESGDGGLDSDYLRWGFPDSDSERAADGREELVVSYREDSNAEYETKMIDWSHGEAMAGYDHEGSNSDDETKTIDLRHGGDLMTQRAAERGDETVVSDLEDSNERQMIDSSDGGDSMTQSSSSDDLILKESCSNGIDGIRGANEIEHEEAWELTSDEIEELKEEYGETDASGISGCCGEERRGVMWWSMPFRNLKLNLFKVKPIWSVSVLAAFVGFAVLRRMLNSIKQENPSVSHRALTGDKMAPQLTVDAASPARRNVSVVKAFLEGGDVSRRPVSSLR</sequence>
<gene>
    <name evidence="2" type="ORF">GSMUA_160150.1</name>
</gene>
<feature type="region of interest" description="Disordered" evidence="1">
    <location>
        <begin position="140"/>
        <end position="179"/>
    </location>
</feature>
<protein>
    <submittedName>
        <fullName evidence="2">(wild Malaysian banana) hypothetical protein</fullName>
    </submittedName>
</protein>
<dbReference type="InParanoid" id="A0A804JG35"/>
<feature type="compositionally biased region" description="Basic and acidic residues" evidence="1">
    <location>
        <begin position="77"/>
        <end position="96"/>
    </location>
</feature>
<dbReference type="Gramene" id="Ma06_t14190.1">
    <property type="protein sequence ID" value="Ma06_p14190.1"/>
    <property type="gene ID" value="Ma06_g14190"/>
</dbReference>
<accession>A0A804JG35</accession>
<dbReference type="PANTHER" id="PTHR33646">
    <property type="entry name" value="GB|AAF00631.1"/>
    <property type="match status" value="1"/>
</dbReference>
<proteinExistence type="predicted"/>
<evidence type="ECO:0000256" key="1">
    <source>
        <dbReference type="SAM" id="MobiDB-lite"/>
    </source>
</evidence>
<reference evidence="3" key="2">
    <citation type="submission" date="2021-05" db="UniProtKB">
        <authorList>
            <consortium name="EnsemblPlants"/>
        </authorList>
    </citation>
    <scope>IDENTIFICATION</scope>
    <source>
        <strain evidence="3">subsp. malaccensis</strain>
    </source>
</reference>
<evidence type="ECO:0000313" key="4">
    <source>
        <dbReference type="Proteomes" id="UP000012960"/>
    </source>
</evidence>
<feature type="compositionally biased region" description="Basic and acidic residues" evidence="1">
    <location>
        <begin position="32"/>
        <end position="43"/>
    </location>
</feature>
<dbReference type="InterPro" id="IPR045883">
    <property type="entry name" value="At4g13530-like"/>
</dbReference>
<feature type="region of interest" description="Disordered" evidence="1">
    <location>
        <begin position="32"/>
        <end position="96"/>
    </location>
</feature>
<dbReference type="Proteomes" id="UP000012960">
    <property type="component" value="Unplaced"/>
</dbReference>
<keyword evidence="4" id="KW-1185">Reference proteome</keyword>